<keyword evidence="2" id="KW-0131">Cell cycle</keyword>
<dbReference type="Pfam" id="PF16679">
    <property type="entry name" value="CDT1_C"/>
    <property type="match status" value="1"/>
</dbReference>
<dbReference type="SUPFAM" id="SSF46785">
    <property type="entry name" value="Winged helix' DNA-binding domain"/>
    <property type="match status" value="1"/>
</dbReference>
<feature type="region of interest" description="Disordered" evidence="3">
    <location>
        <begin position="46"/>
        <end position="89"/>
    </location>
</feature>
<feature type="region of interest" description="Disordered" evidence="3">
    <location>
        <begin position="264"/>
        <end position="294"/>
    </location>
</feature>
<reference evidence="5 6" key="1">
    <citation type="submission" date="2024-05" db="EMBL/GenBank/DDBJ databases">
        <title>Culex pipiens pipiens assembly and annotation.</title>
        <authorList>
            <person name="Alout H."/>
            <person name="Durand T."/>
        </authorList>
    </citation>
    <scope>NUCLEOTIDE SEQUENCE [LARGE SCALE GENOMIC DNA]</scope>
    <source>
        <strain evidence="5">HA-2024</strain>
        <tissue evidence="5">Whole body</tissue>
    </source>
</reference>
<comment type="similarity">
    <text evidence="1">Belongs to the Cdt1 family.</text>
</comment>
<dbReference type="CDD" id="cd08674">
    <property type="entry name" value="Cdt1_m"/>
    <property type="match status" value="1"/>
</dbReference>
<evidence type="ECO:0000313" key="5">
    <source>
        <dbReference type="EMBL" id="KAL1380153.1"/>
    </source>
</evidence>
<keyword evidence="6" id="KW-1185">Reference proteome</keyword>
<feature type="region of interest" description="Disordered" evidence="3">
    <location>
        <begin position="553"/>
        <end position="581"/>
    </location>
</feature>
<dbReference type="PANTHER" id="PTHR28637:SF1">
    <property type="entry name" value="DNA REPLICATION FACTOR CDT1"/>
    <property type="match status" value="1"/>
</dbReference>
<dbReference type="InterPro" id="IPR032054">
    <property type="entry name" value="Cdt1_C"/>
</dbReference>
<protein>
    <recommendedName>
        <fullName evidence="4">CDT1 Geminin-binding domain-containing protein</fullName>
    </recommendedName>
</protein>
<dbReference type="InterPro" id="IPR014939">
    <property type="entry name" value="CDT1_Gemini-bd-like"/>
</dbReference>
<dbReference type="CDD" id="cd08767">
    <property type="entry name" value="Cdt1_c"/>
    <property type="match status" value="1"/>
</dbReference>
<dbReference type="PANTHER" id="PTHR28637">
    <property type="entry name" value="DNA REPLICATION FACTOR CDT1"/>
    <property type="match status" value="1"/>
</dbReference>
<sequence>MSQPTVAAYFNTRKRPAAVGSDAGVAAAIRSKVLVLEQDGGRVEGGRHGAESFLPIIGPPPSFKRCHRRRRNDDDDGKDGRNAGDTTSYAGDARSIKRIGAVTVDEKTREMLEQPKLVKFLKMGMLSPKKRLQASPAKAKSATPTKAASQPVASAKVEFGAANSAGNVDRGMKTPTKVAPVPVAGPSVSEMSMDQIKAKLSRSARLAELKTSLNKLQSGFDKLDRMEKVRLEETRKKPVPPSPGTAARNLKEFQTLEVEVPVSPQKPFASPTKMLHRTPTKANHNSLMSPQKSAVTPKRLAALMSPIKSPSKATPVTASPTKVPAYQRFQTLADSGRPALQLPYKYRCLGELFKCIDTVCAMFHNRKEQITFRKLKPAVQRMARKNFYESHLAQINTLFPDAFLLSQEMTKNYGSATKHETYQLVIKPNVEEKAAKPVDDDSNVIRNAQNTSMNPQILIERCQKFNRLLLAKAKDAHEKFLLALDPPMRIAKEKLTRWHPEFDLESCPDIAQTPLPLPPNVERFSSAKDVLSTARNLFNCGTAMERAMDRLEEKKRQETTTNPNATPTPTEPPTKTDDPVQSALKNVPKSLLEKIRAKQAAKALDQMTRRPSQEKEAITYGRLPEIARHLRNVFVTERKSVLPLEAALAKIENSYRGKLTLRDLEEHLKIMAQLVPFWLTLTEVRKTMYAKISKDCDLGKVVTLLEKKANETLSFFFGVKTREPIENRRYSQGLVRSTLVIILPAEPIPVVVEHR</sequence>
<evidence type="ECO:0000313" key="6">
    <source>
        <dbReference type="Proteomes" id="UP001562425"/>
    </source>
</evidence>
<dbReference type="Pfam" id="PF08839">
    <property type="entry name" value="CDT1"/>
    <property type="match status" value="1"/>
</dbReference>
<accession>A0ABD1CUV4</accession>
<dbReference type="InterPro" id="IPR036390">
    <property type="entry name" value="WH_DNA-bd_sf"/>
</dbReference>
<dbReference type="InterPro" id="IPR045173">
    <property type="entry name" value="Cdt1"/>
</dbReference>
<dbReference type="Proteomes" id="UP001562425">
    <property type="component" value="Unassembled WGS sequence"/>
</dbReference>
<dbReference type="InterPro" id="IPR038090">
    <property type="entry name" value="Cdt1_C_WH_dom_sf"/>
</dbReference>
<dbReference type="SMART" id="SM01075">
    <property type="entry name" value="CDT1"/>
    <property type="match status" value="1"/>
</dbReference>
<feature type="domain" description="CDT1 Geminin-binding" evidence="4">
    <location>
        <begin position="342"/>
        <end position="517"/>
    </location>
</feature>
<gene>
    <name evidence="5" type="ORF">pipiens_014413</name>
</gene>
<evidence type="ECO:0000256" key="3">
    <source>
        <dbReference type="SAM" id="MobiDB-lite"/>
    </source>
</evidence>
<feature type="compositionally biased region" description="Low complexity" evidence="3">
    <location>
        <begin position="559"/>
        <end position="568"/>
    </location>
</feature>
<organism evidence="5 6">
    <name type="scientific">Culex pipiens pipiens</name>
    <name type="common">Northern house mosquito</name>
    <dbReference type="NCBI Taxonomy" id="38569"/>
    <lineage>
        <taxon>Eukaryota</taxon>
        <taxon>Metazoa</taxon>
        <taxon>Ecdysozoa</taxon>
        <taxon>Arthropoda</taxon>
        <taxon>Hexapoda</taxon>
        <taxon>Insecta</taxon>
        <taxon>Pterygota</taxon>
        <taxon>Neoptera</taxon>
        <taxon>Endopterygota</taxon>
        <taxon>Diptera</taxon>
        <taxon>Nematocera</taxon>
        <taxon>Culicoidea</taxon>
        <taxon>Culicidae</taxon>
        <taxon>Culicinae</taxon>
        <taxon>Culicini</taxon>
        <taxon>Culex</taxon>
        <taxon>Culex</taxon>
    </lineage>
</organism>
<dbReference type="Gene3D" id="1.10.10.1420">
    <property type="entry name" value="DNA replication factor Cdt1, C-terminal WH domain"/>
    <property type="match status" value="1"/>
</dbReference>
<comment type="caution">
    <text evidence="5">The sequence shown here is derived from an EMBL/GenBank/DDBJ whole genome shotgun (WGS) entry which is preliminary data.</text>
</comment>
<evidence type="ECO:0000256" key="1">
    <source>
        <dbReference type="ARBA" id="ARBA00008356"/>
    </source>
</evidence>
<dbReference type="EMBL" id="JBEHCU010009291">
    <property type="protein sequence ID" value="KAL1380153.1"/>
    <property type="molecule type" value="Genomic_DNA"/>
</dbReference>
<evidence type="ECO:0000256" key="2">
    <source>
        <dbReference type="ARBA" id="ARBA00023306"/>
    </source>
</evidence>
<dbReference type="AlphaFoldDB" id="A0ABD1CUV4"/>
<feature type="compositionally biased region" description="Polar residues" evidence="3">
    <location>
        <begin position="280"/>
        <end position="294"/>
    </location>
</feature>
<proteinExistence type="inferred from homology"/>
<evidence type="ECO:0000259" key="4">
    <source>
        <dbReference type="SMART" id="SM01075"/>
    </source>
</evidence>
<name>A0ABD1CUV4_CULPP</name>